<dbReference type="GO" id="GO:0003700">
    <property type="term" value="F:DNA-binding transcription factor activity"/>
    <property type="evidence" value="ECO:0007669"/>
    <property type="project" value="InterPro"/>
</dbReference>
<dbReference type="SUPFAM" id="SSF64288">
    <property type="entry name" value="Chorismate lyase-like"/>
    <property type="match status" value="1"/>
</dbReference>
<evidence type="ECO:0000313" key="5">
    <source>
        <dbReference type="EMBL" id="TDE37949.1"/>
    </source>
</evidence>
<protein>
    <submittedName>
        <fullName evidence="5">GntR family transcriptional regulator</fullName>
    </submittedName>
</protein>
<dbReference type="InterPro" id="IPR000524">
    <property type="entry name" value="Tscrpt_reg_HTH_GntR"/>
</dbReference>
<dbReference type="SUPFAM" id="SSF46785">
    <property type="entry name" value="Winged helix' DNA-binding domain"/>
    <property type="match status" value="1"/>
</dbReference>
<dbReference type="InterPro" id="IPR028978">
    <property type="entry name" value="Chorismate_lyase_/UTRA_dom_sf"/>
</dbReference>
<evidence type="ECO:0000313" key="6">
    <source>
        <dbReference type="Proteomes" id="UP000294662"/>
    </source>
</evidence>
<evidence type="ECO:0000259" key="4">
    <source>
        <dbReference type="PROSITE" id="PS50949"/>
    </source>
</evidence>
<reference evidence="5 6" key="1">
    <citation type="submission" date="2019-03" db="EMBL/GenBank/DDBJ databases">
        <authorList>
            <person name="Zhang S."/>
        </authorList>
    </citation>
    <scope>NUCLEOTIDE SEQUENCE [LARGE SCALE GENOMIC DNA]</scope>
    <source>
        <strain evidence="5 6">S4J41</strain>
    </source>
</reference>
<dbReference type="InterPro" id="IPR036390">
    <property type="entry name" value="WH_DNA-bd_sf"/>
</dbReference>
<dbReference type="Proteomes" id="UP000294662">
    <property type="component" value="Unassembled WGS sequence"/>
</dbReference>
<dbReference type="PROSITE" id="PS50949">
    <property type="entry name" value="HTH_GNTR"/>
    <property type="match status" value="1"/>
</dbReference>
<keyword evidence="1" id="KW-0805">Transcription regulation</keyword>
<dbReference type="Gene3D" id="1.10.10.10">
    <property type="entry name" value="Winged helix-like DNA-binding domain superfamily/Winged helix DNA-binding domain"/>
    <property type="match status" value="1"/>
</dbReference>
<dbReference type="InterPro" id="IPR011663">
    <property type="entry name" value="UTRA"/>
</dbReference>
<dbReference type="CDD" id="cd07377">
    <property type="entry name" value="WHTH_GntR"/>
    <property type="match status" value="1"/>
</dbReference>
<dbReference type="PANTHER" id="PTHR44846:SF1">
    <property type="entry name" value="MANNOSYL-D-GLYCERATE TRANSPORT_METABOLISM SYSTEM REPRESSOR MNGR-RELATED"/>
    <property type="match status" value="1"/>
</dbReference>
<accession>A0A4R5ESU9</accession>
<dbReference type="PRINTS" id="PR00035">
    <property type="entry name" value="HTHGNTR"/>
</dbReference>
<evidence type="ECO:0000256" key="3">
    <source>
        <dbReference type="ARBA" id="ARBA00023163"/>
    </source>
</evidence>
<dbReference type="GO" id="GO:0003677">
    <property type="term" value="F:DNA binding"/>
    <property type="evidence" value="ECO:0007669"/>
    <property type="project" value="UniProtKB-KW"/>
</dbReference>
<dbReference type="GO" id="GO:0045892">
    <property type="term" value="P:negative regulation of DNA-templated transcription"/>
    <property type="evidence" value="ECO:0007669"/>
    <property type="project" value="TreeGrafter"/>
</dbReference>
<dbReference type="RefSeq" id="WP_132829239.1">
    <property type="nucleotide sequence ID" value="NZ_SMFP01000006.1"/>
</dbReference>
<organism evidence="5 6">
    <name type="scientific">Antarcticimicrobium sediminis</name>
    <dbReference type="NCBI Taxonomy" id="2546227"/>
    <lineage>
        <taxon>Bacteria</taxon>
        <taxon>Pseudomonadati</taxon>
        <taxon>Pseudomonadota</taxon>
        <taxon>Alphaproteobacteria</taxon>
        <taxon>Rhodobacterales</taxon>
        <taxon>Paracoccaceae</taxon>
        <taxon>Antarcticimicrobium</taxon>
    </lineage>
</organism>
<name>A0A4R5ESU9_9RHOB</name>
<dbReference type="PANTHER" id="PTHR44846">
    <property type="entry name" value="MANNOSYL-D-GLYCERATE TRANSPORT/METABOLISM SYSTEM REPRESSOR MNGR-RELATED"/>
    <property type="match status" value="1"/>
</dbReference>
<dbReference type="Gene3D" id="3.40.1410.10">
    <property type="entry name" value="Chorismate lyase-like"/>
    <property type="match status" value="1"/>
</dbReference>
<evidence type="ECO:0000256" key="1">
    <source>
        <dbReference type="ARBA" id="ARBA00023015"/>
    </source>
</evidence>
<dbReference type="EMBL" id="SMFP01000006">
    <property type="protein sequence ID" value="TDE37949.1"/>
    <property type="molecule type" value="Genomic_DNA"/>
</dbReference>
<sequence>MDGQAVEMKLTFEKGTPRYLQVARHLQKLIDDNTYGVGTLLPPEAELAEILGVSRHTVRQAIAQLRERGMLSARKGVGTRVEAVEDDWRSRFTADSRGGLFDFARATEWHFKTRKMVEVRGQTATEMGVRPGRKFFYLSGPRYYAGEDNPFCVNEVYLDPRLKSVVSDIDVLRVALFSLVEEKSGERVKEIHQDVRAIHLPEEIAHDLGRKPGDLGLTMTRRYMGSGARLLEYAVQYYRGDNFTYHTTLSST</sequence>
<dbReference type="InterPro" id="IPR050679">
    <property type="entry name" value="Bact_HTH_transcr_reg"/>
</dbReference>
<dbReference type="InterPro" id="IPR036388">
    <property type="entry name" value="WH-like_DNA-bd_sf"/>
</dbReference>
<dbReference type="Pfam" id="PF00392">
    <property type="entry name" value="GntR"/>
    <property type="match status" value="1"/>
</dbReference>
<dbReference type="SMART" id="SM00345">
    <property type="entry name" value="HTH_GNTR"/>
    <property type="match status" value="1"/>
</dbReference>
<dbReference type="Pfam" id="PF07702">
    <property type="entry name" value="UTRA"/>
    <property type="match status" value="1"/>
</dbReference>
<proteinExistence type="predicted"/>
<evidence type="ECO:0000256" key="2">
    <source>
        <dbReference type="ARBA" id="ARBA00023125"/>
    </source>
</evidence>
<keyword evidence="3" id="KW-0804">Transcription</keyword>
<gene>
    <name evidence="5" type="ORF">E1B25_11030</name>
</gene>
<dbReference type="OrthoDB" id="9800645at2"/>
<comment type="caution">
    <text evidence="5">The sequence shown here is derived from an EMBL/GenBank/DDBJ whole genome shotgun (WGS) entry which is preliminary data.</text>
</comment>
<dbReference type="SMART" id="SM00866">
    <property type="entry name" value="UTRA"/>
    <property type="match status" value="1"/>
</dbReference>
<feature type="domain" description="HTH gntR-type" evidence="4">
    <location>
        <begin position="16"/>
        <end position="84"/>
    </location>
</feature>
<dbReference type="AlphaFoldDB" id="A0A4R5ESU9"/>
<keyword evidence="6" id="KW-1185">Reference proteome</keyword>
<keyword evidence="2" id="KW-0238">DNA-binding</keyword>